<comment type="caution">
    <text evidence="4">The sequence shown here is derived from an EMBL/GenBank/DDBJ whole genome shotgun (WGS) entry which is preliminary data.</text>
</comment>
<keyword evidence="3" id="KW-0408">Iron</keyword>
<dbReference type="Proteomes" id="UP001464378">
    <property type="component" value="Unassembled WGS sequence"/>
</dbReference>
<evidence type="ECO:0000256" key="1">
    <source>
        <dbReference type="ARBA" id="ARBA00001966"/>
    </source>
</evidence>
<sequence>MAYNPKTGKGLGNLYSADHRCTKRREWKGLKDTLYDYGRWLKLLGMLGVKLGPVLPQFLKGLKRYRWLVSYITTPAFLDRHTIGLRGYELRYTHQQFYAVLQNSAGMIRDLLERDENLNPNSKKAAELRSKTVIFDEMMPIQLMNGFPTLKGIPIQMAPIFVVGEVDQQANIYYIDAVEHYGLASDVCPLPAAEAGCCVVDDYPKVGAAYISSSMPCDGSVASTMYSNRYFKLPNYQVTPPQRFNEPEVQKYAVKNLWGCIEFIEKQFGVKFDWNAFFEGVKRYNKESNYMIEKWDVNCTDYPQICGAALALHREYEMQIASSLDPKMCMYDAKVNKLMKKGYAHSVAIDDKPRYRAIVWSCPAHYYSNFTYWAQNCWGIKTLVDMECMLAYHHYDEHDKEKVLVDMARGYERMTMRSHSNGGYINALDECWKMCEKFNANIVFMYNHVSCKNFAGLQGLFEEQARERGIHLIWIEHDLMDPRTVSRKAMRDRVNRYMTTVFRAEPLDPTLVDYDDDLTW</sequence>
<keyword evidence="5" id="KW-1185">Reference proteome</keyword>
<dbReference type="Gene3D" id="3.40.50.11900">
    <property type="match status" value="1"/>
</dbReference>
<dbReference type="Pfam" id="PF06050">
    <property type="entry name" value="HGD-D"/>
    <property type="match status" value="1"/>
</dbReference>
<dbReference type="EMBL" id="JBBMFK010000003">
    <property type="protein sequence ID" value="MEQ2442345.1"/>
    <property type="molecule type" value="Genomic_DNA"/>
</dbReference>
<name>A0ABV1E4V7_9FIRM</name>
<accession>A0ABV1E4V7</accession>
<dbReference type="InterPro" id="IPR010327">
    <property type="entry name" value="FldB/FldC_alpha/beta"/>
</dbReference>
<comment type="cofactor">
    <cofactor evidence="1">
        <name>[4Fe-4S] cluster</name>
        <dbReference type="ChEBI" id="CHEBI:49883"/>
    </cofactor>
</comment>
<keyword evidence="3" id="KW-0479">Metal-binding</keyword>
<comment type="similarity">
    <text evidence="2">Belongs to the FldB/FldC dehydratase alpha/beta subunit family.</text>
</comment>
<keyword evidence="3" id="KW-0411">Iron-sulfur</keyword>
<reference evidence="4 5" key="1">
    <citation type="submission" date="2024-03" db="EMBL/GenBank/DDBJ databases">
        <title>Human intestinal bacterial collection.</title>
        <authorList>
            <person name="Pauvert C."/>
            <person name="Hitch T.C.A."/>
            <person name="Clavel T."/>
        </authorList>
    </citation>
    <scope>NUCLEOTIDE SEQUENCE [LARGE SCALE GENOMIC DNA]</scope>
    <source>
        <strain evidence="4 5">CLA-AP-H29</strain>
    </source>
</reference>
<evidence type="ECO:0000313" key="4">
    <source>
        <dbReference type="EMBL" id="MEQ2442345.1"/>
    </source>
</evidence>
<dbReference type="PANTHER" id="PTHR30548:SF2">
    <property type="entry name" value="2-HYDROXYACYL-COA DEHYDRATASE,D-COMPONENT"/>
    <property type="match status" value="1"/>
</dbReference>
<protein>
    <submittedName>
        <fullName evidence="4">2-hydroxyacyl-CoA dehydratase family protein</fullName>
    </submittedName>
</protein>
<evidence type="ECO:0000256" key="3">
    <source>
        <dbReference type="ARBA" id="ARBA00023014"/>
    </source>
</evidence>
<organism evidence="4 5">
    <name type="scientific">Pseudoflavonifractor intestinihominis</name>
    <dbReference type="NCBI Taxonomy" id="3133171"/>
    <lineage>
        <taxon>Bacteria</taxon>
        <taxon>Bacillati</taxon>
        <taxon>Bacillota</taxon>
        <taxon>Clostridia</taxon>
        <taxon>Eubacteriales</taxon>
        <taxon>Oscillospiraceae</taxon>
        <taxon>Pseudoflavonifractor</taxon>
    </lineage>
</organism>
<evidence type="ECO:0000313" key="5">
    <source>
        <dbReference type="Proteomes" id="UP001464378"/>
    </source>
</evidence>
<evidence type="ECO:0000256" key="2">
    <source>
        <dbReference type="ARBA" id="ARBA00005806"/>
    </source>
</evidence>
<gene>
    <name evidence="4" type="ORF">WMO64_02555</name>
</gene>
<proteinExistence type="inferred from homology"/>
<dbReference type="RefSeq" id="WP_294521702.1">
    <property type="nucleotide sequence ID" value="NZ_JBBMFK010000003.1"/>
</dbReference>
<dbReference type="PANTHER" id="PTHR30548">
    <property type="entry name" value="2-HYDROXYGLUTARYL-COA DEHYDRATASE, D-COMPONENT-RELATED"/>
    <property type="match status" value="1"/>
</dbReference>